<comment type="caution">
    <text evidence="5">The sequence shown here is derived from an EMBL/GenBank/DDBJ whole genome shotgun (WGS) entry which is preliminary data.</text>
</comment>
<dbReference type="PANTHER" id="PTHR24418">
    <property type="entry name" value="TYROSINE-PROTEIN KINASE"/>
    <property type="match status" value="1"/>
</dbReference>
<keyword evidence="2" id="KW-0067">ATP-binding</keyword>
<evidence type="ECO:0000256" key="1">
    <source>
        <dbReference type="ARBA" id="ARBA00022741"/>
    </source>
</evidence>
<dbReference type="EMBL" id="JAIZAY010000019">
    <property type="protein sequence ID" value="KAJ8024206.1"/>
    <property type="molecule type" value="Genomic_DNA"/>
</dbReference>
<dbReference type="GO" id="GO:0005524">
    <property type="term" value="F:ATP binding"/>
    <property type="evidence" value="ECO:0007669"/>
    <property type="project" value="UniProtKB-KW"/>
</dbReference>
<dbReference type="Proteomes" id="UP001152320">
    <property type="component" value="Chromosome 19"/>
</dbReference>
<accession>A0A9Q0YMK3</accession>
<dbReference type="InterPro" id="IPR000719">
    <property type="entry name" value="Prot_kinase_dom"/>
</dbReference>
<keyword evidence="5" id="KW-0808">Transferase</keyword>
<evidence type="ECO:0000259" key="4">
    <source>
        <dbReference type="PROSITE" id="PS50011"/>
    </source>
</evidence>
<dbReference type="PROSITE" id="PS50011">
    <property type="entry name" value="PROTEIN_KINASE_DOM"/>
    <property type="match status" value="1"/>
</dbReference>
<dbReference type="GO" id="GO:0004672">
    <property type="term" value="F:protein kinase activity"/>
    <property type="evidence" value="ECO:0007669"/>
    <property type="project" value="InterPro"/>
</dbReference>
<name>A0A9Q0YMK3_HOLLE</name>
<evidence type="ECO:0000256" key="2">
    <source>
        <dbReference type="ARBA" id="ARBA00022840"/>
    </source>
</evidence>
<reference evidence="5" key="1">
    <citation type="submission" date="2021-10" db="EMBL/GenBank/DDBJ databases">
        <title>Tropical sea cucumber genome reveals ecological adaptation and Cuvierian tubules defense mechanism.</title>
        <authorList>
            <person name="Chen T."/>
        </authorList>
    </citation>
    <scope>NUCLEOTIDE SEQUENCE</scope>
    <source>
        <strain evidence="5">Nanhai2018</strain>
        <tissue evidence="5">Muscle</tissue>
    </source>
</reference>
<sequence length="228" mass="25911">MLALNNHHDVILVLLYLSTVFDAFDHDLLAQRLRFGFEGAVMDELISFVRDALNRLLLHPGLSTKKVLLTNKGICKLYDFCLSEDASNTVRIRKSRITCTLNQLPPEALLRDKYSKASDVWSVAVVIWEILSCGILPFPNEEQSHESEKAVYSLPETWPTNYKLLRNEQLLKGWNEDTSLRPTIYQLKSSFAKSFEELDTYGPSNTSTDDLASSYVRMKGLEKSADDS</sequence>
<evidence type="ECO:0000313" key="5">
    <source>
        <dbReference type="EMBL" id="KAJ8024206.1"/>
    </source>
</evidence>
<dbReference type="InterPro" id="IPR050198">
    <property type="entry name" value="Non-receptor_tyrosine_kinases"/>
</dbReference>
<keyword evidence="6" id="KW-1185">Reference proteome</keyword>
<organism evidence="5 6">
    <name type="scientific">Holothuria leucospilota</name>
    <name type="common">Black long sea cucumber</name>
    <name type="synonym">Mertensiothuria leucospilota</name>
    <dbReference type="NCBI Taxonomy" id="206669"/>
    <lineage>
        <taxon>Eukaryota</taxon>
        <taxon>Metazoa</taxon>
        <taxon>Echinodermata</taxon>
        <taxon>Eleutherozoa</taxon>
        <taxon>Echinozoa</taxon>
        <taxon>Holothuroidea</taxon>
        <taxon>Aspidochirotacea</taxon>
        <taxon>Aspidochirotida</taxon>
        <taxon>Holothuriidae</taxon>
        <taxon>Holothuria</taxon>
    </lineage>
</organism>
<keyword evidence="3" id="KW-0732">Signal</keyword>
<protein>
    <submittedName>
        <fullName evidence="5">Tyrosine-protein kinase isoform SRK1</fullName>
    </submittedName>
</protein>
<dbReference type="InterPro" id="IPR001245">
    <property type="entry name" value="Ser-Thr/Tyr_kinase_cat_dom"/>
</dbReference>
<dbReference type="OrthoDB" id="4062651at2759"/>
<dbReference type="Gene3D" id="1.10.510.10">
    <property type="entry name" value="Transferase(Phosphotransferase) domain 1"/>
    <property type="match status" value="1"/>
</dbReference>
<feature type="domain" description="Protein kinase" evidence="4">
    <location>
        <begin position="1"/>
        <end position="192"/>
    </location>
</feature>
<gene>
    <name evidence="5" type="ORF">HOLleu_36867</name>
</gene>
<feature type="chain" id="PRO_5040497316" evidence="3">
    <location>
        <begin position="24"/>
        <end position="228"/>
    </location>
</feature>
<dbReference type="InterPro" id="IPR011009">
    <property type="entry name" value="Kinase-like_dom_sf"/>
</dbReference>
<dbReference type="AlphaFoldDB" id="A0A9Q0YMK3"/>
<proteinExistence type="predicted"/>
<keyword evidence="1" id="KW-0547">Nucleotide-binding</keyword>
<dbReference type="SUPFAM" id="SSF56112">
    <property type="entry name" value="Protein kinase-like (PK-like)"/>
    <property type="match status" value="1"/>
</dbReference>
<feature type="signal peptide" evidence="3">
    <location>
        <begin position="1"/>
        <end position="23"/>
    </location>
</feature>
<keyword evidence="5" id="KW-0418">Kinase</keyword>
<evidence type="ECO:0000256" key="3">
    <source>
        <dbReference type="SAM" id="SignalP"/>
    </source>
</evidence>
<dbReference type="Pfam" id="PF07714">
    <property type="entry name" value="PK_Tyr_Ser-Thr"/>
    <property type="match status" value="1"/>
</dbReference>
<evidence type="ECO:0000313" key="6">
    <source>
        <dbReference type="Proteomes" id="UP001152320"/>
    </source>
</evidence>